<keyword evidence="1 9" id="KW-0808">Transferase</keyword>
<evidence type="ECO:0000259" key="11">
    <source>
        <dbReference type="Pfam" id="PF00294"/>
    </source>
</evidence>
<dbReference type="PRINTS" id="PR00990">
    <property type="entry name" value="RIBOKINASE"/>
</dbReference>
<keyword evidence="3 9" id="KW-0547">Nucleotide-binding</keyword>
<feature type="binding site" evidence="9">
    <location>
        <position position="236"/>
    </location>
    <ligand>
        <name>K(+)</name>
        <dbReference type="ChEBI" id="CHEBI:29103"/>
    </ligand>
</feature>
<comment type="function">
    <text evidence="9">Catalyzes the phosphorylation of ribose at O-5 in a reaction requiring ATP and magnesium. The resulting D-ribose-5-phosphate can then be used either for sythesis of nucleotides, histidine, and tryptophan, or as a component of the pentose phosphate pathway.</text>
</comment>
<accession>A0A4R5A7S7</accession>
<feature type="binding site" evidence="9">
    <location>
        <position position="180"/>
    </location>
    <ligand>
        <name>ATP</name>
        <dbReference type="ChEBI" id="CHEBI:30616"/>
    </ligand>
</feature>
<comment type="pathway">
    <text evidence="9">Carbohydrate metabolism; D-ribose degradation; D-ribose 5-phosphate from beta-D-ribopyranose: step 2/2.</text>
</comment>
<feature type="binding site" evidence="9">
    <location>
        <begin position="9"/>
        <end position="11"/>
    </location>
    <ligand>
        <name>substrate</name>
    </ligand>
</feature>
<reference evidence="12 13" key="1">
    <citation type="submission" date="2019-02" db="EMBL/GenBank/DDBJ databases">
        <title>Draft genome sequences of novel Actinobacteria.</title>
        <authorList>
            <person name="Sahin N."/>
            <person name="Ay H."/>
            <person name="Saygin H."/>
        </authorList>
    </citation>
    <scope>NUCLEOTIDE SEQUENCE [LARGE SCALE GENOMIC DNA]</scope>
    <source>
        <strain evidence="12 13">8K307</strain>
    </source>
</reference>
<feature type="binding site" evidence="9">
    <location>
        <begin position="241"/>
        <end position="242"/>
    </location>
    <ligand>
        <name>ATP</name>
        <dbReference type="ChEBI" id="CHEBI:30616"/>
    </ligand>
</feature>
<dbReference type="OrthoDB" id="9775849at2"/>
<evidence type="ECO:0000256" key="3">
    <source>
        <dbReference type="ARBA" id="ARBA00022741"/>
    </source>
</evidence>
<evidence type="ECO:0000256" key="4">
    <source>
        <dbReference type="ARBA" id="ARBA00022777"/>
    </source>
</evidence>
<feature type="binding site" evidence="9">
    <location>
        <begin position="210"/>
        <end position="215"/>
    </location>
    <ligand>
        <name>ATP</name>
        <dbReference type="ChEBI" id="CHEBI:30616"/>
    </ligand>
</feature>
<dbReference type="GO" id="GO:0019303">
    <property type="term" value="P:D-ribose catabolic process"/>
    <property type="evidence" value="ECO:0007669"/>
    <property type="project" value="UniProtKB-UniRule"/>
</dbReference>
<organism evidence="12 13">
    <name type="scientific">Jiangella aurantiaca</name>
    <dbReference type="NCBI Taxonomy" id="2530373"/>
    <lineage>
        <taxon>Bacteria</taxon>
        <taxon>Bacillati</taxon>
        <taxon>Actinomycetota</taxon>
        <taxon>Actinomycetes</taxon>
        <taxon>Jiangellales</taxon>
        <taxon>Jiangellaceae</taxon>
        <taxon>Jiangella</taxon>
    </lineage>
</organism>
<dbReference type="NCBIfam" id="TIGR02152">
    <property type="entry name" value="D_ribokin_bact"/>
    <property type="match status" value="1"/>
</dbReference>
<dbReference type="Pfam" id="PF00294">
    <property type="entry name" value="PfkB"/>
    <property type="match status" value="1"/>
</dbReference>
<dbReference type="UniPathway" id="UPA00916">
    <property type="reaction ID" value="UER00889"/>
</dbReference>
<feature type="binding site" evidence="9">
    <location>
        <position position="136"/>
    </location>
    <ligand>
        <name>substrate</name>
    </ligand>
</feature>
<evidence type="ECO:0000256" key="8">
    <source>
        <dbReference type="ARBA" id="ARBA00023277"/>
    </source>
</evidence>
<keyword evidence="9" id="KW-0963">Cytoplasm</keyword>
<feature type="binding site" evidence="9">
    <location>
        <position position="281"/>
    </location>
    <ligand>
        <name>K(+)</name>
        <dbReference type="ChEBI" id="CHEBI:29103"/>
    </ligand>
</feature>
<feature type="binding site" evidence="9">
    <location>
        <position position="272"/>
    </location>
    <ligand>
        <name>K(+)</name>
        <dbReference type="ChEBI" id="CHEBI:29103"/>
    </ligand>
</feature>
<evidence type="ECO:0000256" key="5">
    <source>
        <dbReference type="ARBA" id="ARBA00022840"/>
    </source>
</evidence>
<dbReference type="InterPro" id="IPR002139">
    <property type="entry name" value="Ribo/fructo_kinase"/>
</dbReference>
<name>A0A4R5A7S7_9ACTN</name>
<dbReference type="GO" id="GO:0004747">
    <property type="term" value="F:ribokinase activity"/>
    <property type="evidence" value="ECO:0007669"/>
    <property type="project" value="UniProtKB-UniRule"/>
</dbReference>
<feature type="binding site" evidence="9">
    <location>
        <begin position="37"/>
        <end position="41"/>
    </location>
    <ligand>
        <name>substrate</name>
    </ligand>
</feature>
<dbReference type="GO" id="GO:0005829">
    <property type="term" value="C:cytosol"/>
    <property type="evidence" value="ECO:0007669"/>
    <property type="project" value="TreeGrafter"/>
</dbReference>
<comment type="similarity">
    <text evidence="9">Belongs to the carbohydrate kinase PfkB family. Ribokinase subfamily.</text>
</comment>
<keyword evidence="4 9" id="KW-0418">Kinase</keyword>
<sequence length="298" mass="29306">MIAVLGSANMDLVVTVDRAPGRGETVTGLEFTTVPGGKGANQALAAARAGGDVAFLGAVGDDDFGRRVTALLAGDGVDVSGLVVSDQPTGTAHITVDGTGDNSIVVVPGANGTVTSLTDAHRAALDAAEIVLLQLELPLPLVTAAAEYARSRGVRVMLTPAPAVPLPPALLAAVDVLVPNEHEAALLAGVADPVAAARSLAAAGGDVVVTLGARGALRVRAGAVTAVQAFAVDAVDTTAAGDTFAGVLAVGLAAGLDWDAALRRASAAAALSVRRPGASSSMPHRAEIDAFLAEAGDA</sequence>
<dbReference type="PANTHER" id="PTHR10584:SF166">
    <property type="entry name" value="RIBOKINASE"/>
    <property type="match status" value="1"/>
</dbReference>
<evidence type="ECO:0000313" key="13">
    <source>
        <dbReference type="Proteomes" id="UP000295217"/>
    </source>
</evidence>
<evidence type="ECO:0000256" key="9">
    <source>
        <dbReference type="HAMAP-Rule" id="MF_01987"/>
    </source>
</evidence>
<dbReference type="AlphaFoldDB" id="A0A4R5A7S7"/>
<dbReference type="InterPro" id="IPR011611">
    <property type="entry name" value="PfkB_dom"/>
</dbReference>
<dbReference type="EMBL" id="SMLB01000022">
    <property type="protein sequence ID" value="TDD68228.1"/>
    <property type="molecule type" value="Genomic_DNA"/>
</dbReference>
<keyword evidence="6 9" id="KW-0460">Magnesium</keyword>
<gene>
    <name evidence="9 12" type="primary">rbsK</name>
    <name evidence="12" type="ORF">E1262_16705</name>
</gene>
<comment type="subunit">
    <text evidence="9">Homodimer.</text>
</comment>
<comment type="catalytic activity">
    <reaction evidence="9">
        <text>D-ribose + ATP = D-ribose 5-phosphate + ADP + H(+)</text>
        <dbReference type="Rhea" id="RHEA:13697"/>
        <dbReference type="ChEBI" id="CHEBI:15378"/>
        <dbReference type="ChEBI" id="CHEBI:30616"/>
        <dbReference type="ChEBI" id="CHEBI:47013"/>
        <dbReference type="ChEBI" id="CHEBI:78346"/>
        <dbReference type="ChEBI" id="CHEBI:456216"/>
        <dbReference type="EC" id="2.7.1.15"/>
    </reaction>
</comment>
<dbReference type="CDD" id="cd01174">
    <property type="entry name" value="ribokinase"/>
    <property type="match status" value="1"/>
</dbReference>
<proteinExistence type="inferred from homology"/>
<dbReference type="Proteomes" id="UP000295217">
    <property type="component" value="Unassembled WGS sequence"/>
</dbReference>
<comment type="caution">
    <text evidence="9">Lacks conserved residue(s) required for the propagation of feature annotation.</text>
</comment>
<feature type="active site" description="Proton acceptor" evidence="9">
    <location>
        <position position="242"/>
    </location>
</feature>
<dbReference type="InterPro" id="IPR029056">
    <property type="entry name" value="Ribokinase-like"/>
</dbReference>
<keyword evidence="2 9" id="KW-0479">Metal-binding</keyword>
<dbReference type="RefSeq" id="WP_132104280.1">
    <property type="nucleotide sequence ID" value="NZ_SMLB01000022.1"/>
</dbReference>
<evidence type="ECO:0000256" key="2">
    <source>
        <dbReference type="ARBA" id="ARBA00022723"/>
    </source>
</evidence>
<protein>
    <recommendedName>
        <fullName evidence="9 10">Ribokinase</fullName>
        <shortName evidence="9">RK</shortName>
        <ecNumber evidence="9 10">2.7.1.15</ecNumber>
    </recommendedName>
</protein>
<feature type="binding site" evidence="9">
    <location>
        <position position="275"/>
    </location>
    <ligand>
        <name>K(+)</name>
        <dbReference type="ChEBI" id="CHEBI:29103"/>
    </ligand>
</feature>
<dbReference type="HAMAP" id="MF_01987">
    <property type="entry name" value="Ribokinase"/>
    <property type="match status" value="1"/>
</dbReference>
<keyword evidence="8 9" id="KW-0119">Carbohydrate metabolism</keyword>
<dbReference type="SUPFAM" id="SSF53613">
    <property type="entry name" value="Ribokinase-like"/>
    <property type="match status" value="1"/>
</dbReference>
<feature type="binding site" evidence="9">
    <location>
        <position position="242"/>
    </location>
    <ligand>
        <name>substrate</name>
    </ligand>
</feature>
<dbReference type="EC" id="2.7.1.15" evidence="9 10"/>
<dbReference type="GO" id="GO:0046872">
    <property type="term" value="F:metal ion binding"/>
    <property type="evidence" value="ECO:0007669"/>
    <property type="project" value="UniProtKB-KW"/>
</dbReference>
<feature type="domain" description="Carbohydrate kinase PfkB" evidence="11">
    <location>
        <begin position="2"/>
        <end position="284"/>
    </location>
</feature>
<comment type="cofactor">
    <cofactor evidence="9">
        <name>Mg(2+)</name>
        <dbReference type="ChEBI" id="CHEBI:18420"/>
    </cofactor>
    <text evidence="9">Requires a divalent cation, most likely magnesium in vivo, as an electrophilic catalyst to aid phosphoryl group transfer. It is the chelate of the metal and the nucleotide that is the actual substrate.</text>
</comment>
<feature type="binding site" evidence="9">
    <location>
        <position position="238"/>
    </location>
    <ligand>
        <name>K(+)</name>
        <dbReference type="ChEBI" id="CHEBI:29103"/>
    </ligand>
</feature>
<comment type="caution">
    <text evidence="12">The sequence shown here is derived from an EMBL/GenBank/DDBJ whole genome shotgun (WGS) entry which is preliminary data.</text>
</comment>
<evidence type="ECO:0000256" key="1">
    <source>
        <dbReference type="ARBA" id="ARBA00022679"/>
    </source>
</evidence>
<keyword evidence="7 9" id="KW-0630">Potassium</keyword>
<dbReference type="GO" id="GO:0005524">
    <property type="term" value="F:ATP binding"/>
    <property type="evidence" value="ECO:0007669"/>
    <property type="project" value="UniProtKB-UniRule"/>
</dbReference>
<dbReference type="Gene3D" id="3.40.1190.20">
    <property type="match status" value="1"/>
</dbReference>
<evidence type="ECO:0000256" key="7">
    <source>
        <dbReference type="ARBA" id="ARBA00022958"/>
    </source>
</evidence>
<evidence type="ECO:0000256" key="6">
    <source>
        <dbReference type="ARBA" id="ARBA00022842"/>
    </source>
</evidence>
<feature type="binding site" evidence="9">
    <location>
        <position position="277"/>
    </location>
    <ligand>
        <name>K(+)</name>
        <dbReference type="ChEBI" id="CHEBI:29103"/>
    </ligand>
</feature>
<keyword evidence="13" id="KW-1185">Reference proteome</keyword>
<comment type="activity regulation">
    <text evidence="9">Activated by a monovalent cation that binds near, but not in, the active site. The most likely occupant of the site in vivo is potassium. Ion binding induces a conformational change that may alter substrate affinity.</text>
</comment>
<comment type="subcellular location">
    <subcellularLocation>
        <location evidence="9">Cytoplasm</location>
    </subcellularLocation>
</comment>
<evidence type="ECO:0000313" key="12">
    <source>
        <dbReference type="EMBL" id="TDD68228.1"/>
    </source>
</evidence>
<keyword evidence="5 9" id="KW-0067">ATP-binding</keyword>
<dbReference type="InterPro" id="IPR011877">
    <property type="entry name" value="Ribokinase"/>
</dbReference>
<dbReference type="PANTHER" id="PTHR10584">
    <property type="entry name" value="SUGAR KINASE"/>
    <property type="match status" value="1"/>
</dbReference>
<evidence type="ECO:0000256" key="10">
    <source>
        <dbReference type="NCBIfam" id="TIGR02152"/>
    </source>
</evidence>